<evidence type="ECO:0000256" key="5">
    <source>
        <dbReference type="ARBA" id="ARBA00022692"/>
    </source>
</evidence>
<dbReference type="PANTHER" id="PTHR11662">
    <property type="entry name" value="SOLUTE CARRIER FAMILY 17"/>
    <property type="match status" value="1"/>
</dbReference>
<feature type="region of interest" description="Disordered" evidence="10">
    <location>
        <begin position="19"/>
        <end position="64"/>
    </location>
</feature>
<dbReference type="AlphaFoldDB" id="A0A7S3UDG0"/>
<organism evidence="13">
    <name type="scientific">Picocystis salinarum</name>
    <dbReference type="NCBI Taxonomy" id="88271"/>
    <lineage>
        <taxon>Eukaryota</taxon>
        <taxon>Viridiplantae</taxon>
        <taxon>Chlorophyta</taxon>
        <taxon>Picocystophyceae</taxon>
        <taxon>Picocystales</taxon>
        <taxon>Picocystaceae</taxon>
        <taxon>Picocystis</taxon>
    </lineage>
</organism>
<keyword evidence="5 11" id="KW-0812">Transmembrane</keyword>
<evidence type="ECO:0000256" key="11">
    <source>
        <dbReference type="SAM" id="Phobius"/>
    </source>
</evidence>
<dbReference type="PANTHER" id="PTHR11662:SF446">
    <property type="entry name" value="SODIUM-DEPENDENT PHOSPHATE TRANSPORT PROTEIN 1, CHLOROPLASTIC"/>
    <property type="match status" value="1"/>
</dbReference>
<dbReference type="InterPro" id="IPR020846">
    <property type="entry name" value="MFS_dom"/>
</dbReference>
<dbReference type="FunFam" id="1.20.1250.20:FF:000086">
    <property type="entry name" value="ascorbate transporter, chloroplastic isoform X2"/>
    <property type="match status" value="1"/>
</dbReference>
<evidence type="ECO:0000256" key="1">
    <source>
        <dbReference type="ARBA" id="ARBA00004141"/>
    </source>
</evidence>
<dbReference type="Gene3D" id="1.20.1250.20">
    <property type="entry name" value="MFS general substrate transporter like domains"/>
    <property type="match status" value="2"/>
</dbReference>
<feature type="transmembrane region" description="Helical" evidence="11">
    <location>
        <begin position="80"/>
        <end position="103"/>
    </location>
</feature>
<dbReference type="CDD" id="cd17380">
    <property type="entry name" value="MFS_SLC17A9_like"/>
    <property type="match status" value="1"/>
</dbReference>
<evidence type="ECO:0000256" key="9">
    <source>
        <dbReference type="ARBA" id="ARBA00024362"/>
    </source>
</evidence>
<evidence type="ECO:0000256" key="10">
    <source>
        <dbReference type="SAM" id="MobiDB-lite"/>
    </source>
</evidence>
<feature type="compositionally biased region" description="Basic and acidic residues" evidence="10">
    <location>
        <begin position="49"/>
        <end position="60"/>
    </location>
</feature>
<feature type="domain" description="Major facilitator superfamily (MFS) profile" evidence="12">
    <location>
        <begin position="80"/>
        <end position="485"/>
    </location>
</feature>
<dbReference type="FunFam" id="1.20.1250.20:FF:000058">
    <property type="entry name" value="ascorbate transporter, chloroplastic isoform X1"/>
    <property type="match status" value="1"/>
</dbReference>
<feature type="transmembrane region" description="Helical" evidence="11">
    <location>
        <begin position="234"/>
        <end position="254"/>
    </location>
</feature>
<protein>
    <recommendedName>
        <fullName evidence="12">Major facilitator superfamily (MFS) profile domain-containing protein</fullName>
    </recommendedName>
</protein>
<dbReference type="SUPFAM" id="SSF103473">
    <property type="entry name" value="MFS general substrate transporter"/>
    <property type="match status" value="1"/>
</dbReference>
<feature type="transmembrane region" description="Helical" evidence="11">
    <location>
        <begin position="339"/>
        <end position="361"/>
    </location>
</feature>
<comment type="similarity">
    <text evidence="9">Belongs to the major facilitator superfamily. Sodium/anion cotransporter (TC 2.A.1.14) family.</text>
</comment>
<sequence length="488" mass="53256">MQQAAWQKPIVRAWRTCRKDRRRTGTRAKTRPGNDKHTKEGTFQVDSNSETRTKDAESVRQENGVDGLVRKEPWPRRYSIVALCFTAFLLCNMDRVNMSIAILPMAQEMEWSETTKGLVQSSFFWGYLLTQIAGGIWADKVGGKKVLGFGVIWWSIATIATPIAASLGLPALLATRACMGVGEGVAMPAMNTILARWVPASERSRALALVYSGMFVGSILGLVASPFAINEYGWPAVFQIFGSLGFVWFAIWIAQASSTPAEDGGIGDTERVYIEMNIPANPPLEKIPWGALLSKKEVWAIIFCHFCHNWGTFILLTWMPTFYADHLGMDLYESGYASVLPWVAMAVSANTAGWFADTQLIGKGMSVTQTRKIMQSVGFLGPAICLSILPRVHSAPLAISLLMVSQACDAFSHSGLYSNHQDIGPRYAGILLGMSNTAGVLAGVFGTAVTGYILETGGWSEVWGVAVVLYIVGTIVWLAFSTGEQVIE</sequence>
<keyword evidence="7 11" id="KW-1133">Transmembrane helix</keyword>
<feature type="transmembrane region" description="Helical" evidence="11">
    <location>
        <begin position="298"/>
        <end position="319"/>
    </location>
</feature>
<keyword evidence="8 11" id="KW-0472">Membrane</keyword>
<evidence type="ECO:0000256" key="2">
    <source>
        <dbReference type="ARBA" id="ARBA00004229"/>
    </source>
</evidence>
<dbReference type="EMBL" id="HBIS01004069">
    <property type="protein sequence ID" value="CAE0609868.1"/>
    <property type="molecule type" value="Transcribed_RNA"/>
</dbReference>
<accession>A0A7S3UDG0</accession>
<dbReference type="InterPro" id="IPR044777">
    <property type="entry name" value="SLC17A9-like"/>
</dbReference>
<name>A0A7S3UDG0_9CHLO</name>
<reference evidence="13" key="1">
    <citation type="submission" date="2021-01" db="EMBL/GenBank/DDBJ databases">
        <authorList>
            <person name="Corre E."/>
            <person name="Pelletier E."/>
            <person name="Niang G."/>
            <person name="Scheremetjew M."/>
            <person name="Finn R."/>
            <person name="Kale V."/>
            <person name="Holt S."/>
            <person name="Cochrane G."/>
            <person name="Meng A."/>
            <person name="Brown T."/>
            <person name="Cohen L."/>
        </authorList>
    </citation>
    <scope>NUCLEOTIDE SEQUENCE</scope>
    <source>
        <strain evidence="13">CCMP1897</strain>
    </source>
</reference>
<feature type="transmembrane region" description="Helical" evidence="11">
    <location>
        <begin position="206"/>
        <end position="228"/>
    </location>
</feature>
<evidence type="ECO:0000256" key="8">
    <source>
        <dbReference type="ARBA" id="ARBA00023136"/>
    </source>
</evidence>
<dbReference type="InterPro" id="IPR036259">
    <property type="entry name" value="MFS_trans_sf"/>
</dbReference>
<feature type="transmembrane region" description="Helical" evidence="11">
    <location>
        <begin position="123"/>
        <end position="139"/>
    </location>
</feature>
<dbReference type="InterPro" id="IPR050382">
    <property type="entry name" value="MFS_Na/Anion_cotransporter"/>
</dbReference>
<evidence type="ECO:0000259" key="12">
    <source>
        <dbReference type="PROSITE" id="PS50850"/>
    </source>
</evidence>
<dbReference type="InterPro" id="IPR011701">
    <property type="entry name" value="MFS"/>
</dbReference>
<dbReference type="PROSITE" id="PS50850">
    <property type="entry name" value="MFS"/>
    <property type="match status" value="1"/>
</dbReference>
<dbReference type="GO" id="GO:0042170">
    <property type="term" value="C:plastid membrane"/>
    <property type="evidence" value="ECO:0007669"/>
    <property type="project" value="UniProtKB-ARBA"/>
</dbReference>
<keyword evidence="3" id="KW-0150">Chloroplast</keyword>
<comment type="subcellular location">
    <subcellularLocation>
        <location evidence="1">Membrane</location>
        <topology evidence="1">Multi-pass membrane protein</topology>
    </subcellularLocation>
    <subcellularLocation>
        <location evidence="2">Plastid</location>
        <location evidence="2">Chloroplast</location>
    </subcellularLocation>
</comment>
<keyword evidence="4" id="KW-0934">Plastid</keyword>
<feature type="transmembrane region" description="Helical" evidence="11">
    <location>
        <begin position="429"/>
        <end position="454"/>
    </location>
</feature>
<evidence type="ECO:0000256" key="6">
    <source>
        <dbReference type="ARBA" id="ARBA00022946"/>
    </source>
</evidence>
<feature type="transmembrane region" description="Helical" evidence="11">
    <location>
        <begin position="173"/>
        <end position="194"/>
    </location>
</feature>
<feature type="transmembrane region" description="Helical" evidence="11">
    <location>
        <begin position="146"/>
        <end position="167"/>
    </location>
</feature>
<dbReference type="GO" id="GO:0009507">
    <property type="term" value="C:chloroplast"/>
    <property type="evidence" value="ECO:0007669"/>
    <property type="project" value="UniProtKB-SubCell"/>
</dbReference>
<keyword evidence="6" id="KW-0809">Transit peptide</keyword>
<dbReference type="GO" id="GO:0005315">
    <property type="term" value="F:phosphate transmembrane transporter activity"/>
    <property type="evidence" value="ECO:0007669"/>
    <property type="project" value="UniProtKB-ARBA"/>
</dbReference>
<dbReference type="Pfam" id="PF07690">
    <property type="entry name" value="MFS_1"/>
    <property type="match status" value="1"/>
</dbReference>
<evidence type="ECO:0000256" key="4">
    <source>
        <dbReference type="ARBA" id="ARBA00022640"/>
    </source>
</evidence>
<evidence type="ECO:0000256" key="3">
    <source>
        <dbReference type="ARBA" id="ARBA00022528"/>
    </source>
</evidence>
<evidence type="ECO:0000256" key="7">
    <source>
        <dbReference type="ARBA" id="ARBA00022989"/>
    </source>
</evidence>
<proteinExistence type="inferred from homology"/>
<feature type="compositionally biased region" description="Basic residues" evidence="10">
    <location>
        <begin position="19"/>
        <end position="30"/>
    </location>
</feature>
<evidence type="ECO:0000313" key="13">
    <source>
        <dbReference type="EMBL" id="CAE0609868.1"/>
    </source>
</evidence>
<gene>
    <name evidence="13" type="ORF">PSAL00342_LOCUS3687</name>
</gene>
<feature type="transmembrane region" description="Helical" evidence="11">
    <location>
        <begin position="460"/>
        <end position="480"/>
    </location>
</feature>